<gene>
    <name evidence="2" type="ORF">PDIGIT_LOCUS4428</name>
</gene>
<organism evidence="2 3">
    <name type="scientific">Periconia digitata</name>
    <dbReference type="NCBI Taxonomy" id="1303443"/>
    <lineage>
        <taxon>Eukaryota</taxon>
        <taxon>Fungi</taxon>
        <taxon>Dikarya</taxon>
        <taxon>Ascomycota</taxon>
        <taxon>Pezizomycotina</taxon>
        <taxon>Dothideomycetes</taxon>
        <taxon>Pleosporomycetidae</taxon>
        <taxon>Pleosporales</taxon>
        <taxon>Massarineae</taxon>
        <taxon>Periconiaceae</taxon>
        <taxon>Periconia</taxon>
    </lineage>
</organism>
<evidence type="ECO:0000313" key="3">
    <source>
        <dbReference type="Proteomes" id="UP001152607"/>
    </source>
</evidence>
<evidence type="ECO:0000256" key="1">
    <source>
        <dbReference type="SAM" id="SignalP"/>
    </source>
</evidence>
<keyword evidence="3" id="KW-1185">Reference proteome</keyword>
<dbReference type="Proteomes" id="UP001152607">
    <property type="component" value="Unassembled WGS sequence"/>
</dbReference>
<name>A0A9W4XGT6_9PLEO</name>
<dbReference type="EMBL" id="CAOQHR010000002">
    <property type="protein sequence ID" value="CAI6331195.1"/>
    <property type="molecule type" value="Genomic_DNA"/>
</dbReference>
<evidence type="ECO:0000313" key="2">
    <source>
        <dbReference type="EMBL" id="CAI6331195.1"/>
    </source>
</evidence>
<keyword evidence="1" id="KW-0732">Signal</keyword>
<reference evidence="2" key="1">
    <citation type="submission" date="2023-01" db="EMBL/GenBank/DDBJ databases">
        <authorList>
            <person name="Van Ghelder C."/>
            <person name="Rancurel C."/>
        </authorList>
    </citation>
    <scope>NUCLEOTIDE SEQUENCE</scope>
    <source>
        <strain evidence="2">CNCM I-4278</strain>
    </source>
</reference>
<dbReference type="AlphaFoldDB" id="A0A9W4XGT6"/>
<feature type="signal peptide" evidence="1">
    <location>
        <begin position="1"/>
        <end position="20"/>
    </location>
</feature>
<protein>
    <submittedName>
        <fullName evidence="2">Uncharacterized protein</fullName>
    </submittedName>
</protein>
<comment type="caution">
    <text evidence="2">The sequence shown here is derived from an EMBL/GenBank/DDBJ whole genome shotgun (WGS) entry which is preliminary data.</text>
</comment>
<accession>A0A9W4XGT6</accession>
<sequence>MRFATVIPIILAALSATAQAETCQAILDAEYSLFSGTDLCQRCDNRCTPEDGWCWRQSLDLVDYTRRNCINYGLEAGYCKDYAINDVCSN</sequence>
<feature type="chain" id="PRO_5040898416" evidence="1">
    <location>
        <begin position="21"/>
        <end position="90"/>
    </location>
</feature>
<proteinExistence type="predicted"/>